<proteinExistence type="predicted"/>
<name>A0AC61RGC8_9BACT</name>
<protein>
    <submittedName>
        <fullName evidence="1">Exodeoxyribonuclease VII small subunit</fullName>
        <ecNumber evidence="1">3.1.11.6</ecNumber>
    </submittedName>
</protein>
<dbReference type="EMBL" id="SRYB01000012">
    <property type="protein sequence ID" value="TGY78609.1"/>
    <property type="molecule type" value="Genomic_DNA"/>
</dbReference>
<evidence type="ECO:0000313" key="2">
    <source>
        <dbReference type="Proteomes" id="UP000306319"/>
    </source>
</evidence>
<keyword evidence="1" id="KW-0378">Hydrolase</keyword>
<comment type="caution">
    <text evidence="1">The sequence shown here is derived from an EMBL/GenBank/DDBJ whole genome shotgun (WGS) entry which is preliminary data.</text>
</comment>
<dbReference type="Proteomes" id="UP000306319">
    <property type="component" value="Unassembled WGS sequence"/>
</dbReference>
<reference evidence="1" key="1">
    <citation type="submission" date="2019-04" db="EMBL/GenBank/DDBJ databases">
        <title>Microbes associate with the intestines of laboratory mice.</title>
        <authorList>
            <person name="Navarre W."/>
            <person name="Wong E."/>
            <person name="Huang K."/>
            <person name="Tropini C."/>
            <person name="Ng K."/>
            <person name="Yu B."/>
        </authorList>
    </citation>
    <scope>NUCLEOTIDE SEQUENCE</scope>
    <source>
        <strain evidence="1">NM04_E33</strain>
    </source>
</reference>
<evidence type="ECO:0000313" key="1">
    <source>
        <dbReference type="EMBL" id="TGY78609.1"/>
    </source>
</evidence>
<gene>
    <name evidence="1" type="primary">xseB</name>
    <name evidence="1" type="ORF">E5331_09835</name>
</gene>
<accession>A0AC61RGC8</accession>
<keyword evidence="2" id="KW-1185">Reference proteome</keyword>
<organism evidence="1 2">
    <name type="scientific">Lepagella muris</name>
    <dbReference type="NCBI Taxonomy" id="3032870"/>
    <lineage>
        <taxon>Bacteria</taxon>
        <taxon>Pseudomonadati</taxon>
        <taxon>Bacteroidota</taxon>
        <taxon>Bacteroidia</taxon>
        <taxon>Bacteroidales</taxon>
        <taxon>Muribaculaceae</taxon>
        <taxon>Lepagella</taxon>
    </lineage>
</organism>
<sequence length="68" mass="7717">MNDQLSYGNAIAELENIVAKMQRDDCDIDNLAGYTSRALELLKYCKEKLFTTDQEVKKCLEALSSKPE</sequence>
<dbReference type="EC" id="3.1.11.6" evidence="1"/>